<name>A0A2A6FN96_9MICO</name>
<dbReference type="InterPro" id="IPR013785">
    <property type="entry name" value="Aldolase_TIM"/>
</dbReference>
<dbReference type="Pfam" id="PF01791">
    <property type="entry name" value="DeoC"/>
    <property type="match status" value="1"/>
</dbReference>
<dbReference type="Proteomes" id="UP000219994">
    <property type="component" value="Unassembled WGS sequence"/>
</dbReference>
<dbReference type="PANTHER" id="PTHR47916">
    <property type="entry name" value="FRUCTOSE-BISPHOSPHATE ALDOLASE CLASS 1"/>
    <property type="match status" value="1"/>
</dbReference>
<dbReference type="SMART" id="SM01133">
    <property type="entry name" value="DeoC"/>
    <property type="match status" value="1"/>
</dbReference>
<protein>
    <recommendedName>
        <fullName evidence="3">Fructose-bisphosphate aldolase</fullName>
    </recommendedName>
</protein>
<proteinExistence type="predicted"/>
<dbReference type="GO" id="GO:0016829">
    <property type="term" value="F:lyase activity"/>
    <property type="evidence" value="ECO:0007669"/>
    <property type="project" value="InterPro"/>
</dbReference>
<accession>A0A2A6FN96</accession>
<organism evidence="1 2">
    <name type="scientific">Candidatus Lumbricidiphila eiseniae</name>
    <dbReference type="NCBI Taxonomy" id="1969409"/>
    <lineage>
        <taxon>Bacteria</taxon>
        <taxon>Bacillati</taxon>
        <taxon>Actinomycetota</taxon>
        <taxon>Actinomycetes</taxon>
        <taxon>Micrococcales</taxon>
        <taxon>Microbacteriaceae</taxon>
        <taxon>Candidatus Lumbricidiphila</taxon>
    </lineage>
</organism>
<dbReference type="InterPro" id="IPR002915">
    <property type="entry name" value="DeoC/FbaB/LacD_aldolase"/>
</dbReference>
<reference evidence="2" key="1">
    <citation type="submission" date="2017-03" db="EMBL/GenBank/DDBJ databases">
        <authorList>
            <person name="Lund M.B."/>
        </authorList>
    </citation>
    <scope>NUCLEOTIDE SEQUENCE [LARGE SCALE GENOMIC DNA]</scope>
</reference>
<dbReference type="EMBL" id="NAEP01000069">
    <property type="protein sequence ID" value="PDQ34157.1"/>
    <property type="molecule type" value="Genomic_DNA"/>
</dbReference>
<evidence type="ECO:0000313" key="1">
    <source>
        <dbReference type="EMBL" id="PDQ34157.1"/>
    </source>
</evidence>
<dbReference type="InterPro" id="IPR050456">
    <property type="entry name" value="DeoC/FbaB_aldolase"/>
</dbReference>
<evidence type="ECO:0008006" key="3">
    <source>
        <dbReference type="Google" id="ProtNLM"/>
    </source>
</evidence>
<comment type="caution">
    <text evidence="1">The sequence shown here is derived from an EMBL/GenBank/DDBJ whole genome shotgun (WGS) entry which is preliminary data.</text>
</comment>
<dbReference type="Gene3D" id="3.20.20.70">
    <property type="entry name" value="Aldolase class I"/>
    <property type="match status" value="1"/>
</dbReference>
<gene>
    <name evidence="1" type="ORF">B5766_13085</name>
</gene>
<evidence type="ECO:0000313" key="2">
    <source>
        <dbReference type="Proteomes" id="UP000219994"/>
    </source>
</evidence>
<sequence>MDSRTGKKIRLGRILDPASGRGIVVAASHGVLTGAPAGLRTVSDMKEAFGSLVGANGIMVAPGSVGLVEDVFVGRNRPSLVVHLDWKSHGRRLMTPGENGISEGTLASLATIDEVAAAGADAVMSYLYVGHRDNDLERREIERNARLAADCARLGIVLIIEPRAVLDYVDETQVANPELLGWYCRMSAEIGADIVKCIWPGDRDSYAEIIGNTTVPVLLAGGPAGDESIEETMQIAHDTVVAGGAGLMFGRRIYSSKNPSAVLAGLRAIVHDGAAAADGVAIFSETAAAGD</sequence>
<dbReference type="AlphaFoldDB" id="A0A2A6FN96"/>
<dbReference type="SUPFAM" id="SSF51569">
    <property type="entry name" value="Aldolase"/>
    <property type="match status" value="1"/>
</dbReference>
<dbReference type="PANTHER" id="PTHR47916:SF1">
    <property type="entry name" value="3-HYDROXY-5-PHOSPHONOOXYPENTANE-2,4-DIONE THIOLASE"/>
    <property type="match status" value="1"/>
</dbReference>